<feature type="domain" description="Gcp-like" evidence="1">
    <location>
        <begin position="33"/>
        <end position="159"/>
    </location>
</feature>
<gene>
    <name evidence="2" type="primary">tsaB</name>
    <name evidence="2" type="ORF">GLV81_10565</name>
</gene>
<reference evidence="2 3" key="1">
    <citation type="submission" date="2019-11" db="EMBL/GenBank/DDBJ databases">
        <authorList>
            <person name="Im W.T."/>
        </authorList>
    </citation>
    <scope>NUCLEOTIDE SEQUENCE [LARGE SCALE GENOMIC DNA]</scope>
    <source>
        <strain evidence="2 3">SB-02</strain>
    </source>
</reference>
<dbReference type="AlphaFoldDB" id="A0A6I6GJ91"/>
<dbReference type="GO" id="GO:0002949">
    <property type="term" value="P:tRNA threonylcarbamoyladenosine modification"/>
    <property type="evidence" value="ECO:0007669"/>
    <property type="project" value="InterPro"/>
</dbReference>
<evidence type="ECO:0000313" key="3">
    <source>
        <dbReference type="Proteomes" id="UP000426027"/>
    </source>
</evidence>
<dbReference type="Proteomes" id="UP000426027">
    <property type="component" value="Chromosome"/>
</dbReference>
<dbReference type="InterPro" id="IPR000905">
    <property type="entry name" value="Gcp-like_dom"/>
</dbReference>
<keyword evidence="3" id="KW-1185">Reference proteome</keyword>
<dbReference type="EMBL" id="CP046566">
    <property type="protein sequence ID" value="QGW28485.1"/>
    <property type="molecule type" value="Genomic_DNA"/>
</dbReference>
<sequence>MSTILCIDTAGEQGMLLLMQQGECVAMRSNPEQQTHAAFLQPAIADMLQQTGIAMKNIQAVAVSNGPGSYTGLRVGLAAAKGLCFALNIRLITLGTLDIMAKAMHQLQPAADAYCPMIDARRMEVFTALYNNALQQLHAPAAVLLDEQFLQTERTTQRIVYAGSGAAKWTTLIKENNLIISEAAWRDAFVTLAGQAFQLQQWADTAYAEPFYCKAFYQPVKKTAE</sequence>
<dbReference type="Pfam" id="PF00814">
    <property type="entry name" value="TsaD"/>
    <property type="match status" value="1"/>
</dbReference>
<dbReference type="SUPFAM" id="SSF53067">
    <property type="entry name" value="Actin-like ATPase domain"/>
    <property type="match status" value="2"/>
</dbReference>
<dbReference type="CDD" id="cd24032">
    <property type="entry name" value="ASKHA_NBD_TsaB"/>
    <property type="match status" value="1"/>
</dbReference>
<proteinExistence type="predicted"/>
<evidence type="ECO:0000313" key="2">
    <source>
        <dbReference type="EMBL" id="QGW28485.1"/>
    </source>
</evidence>
<dbReference type="RefSeq" id="WP_157478838.1">
    <property type="nucleotide sequence ID" value="NZ_CP046566.1"/>
</dbReference>
<dbReference type="InterPro" id="IPR043129">
    <property type="entry name" value="ATPase_NBD"/>
</dbReference>
<keyword evidence="2" id="KW-0808">Transferase</keyword>
<dbReference type="Gene3D" id="3.30.420.40">
    <property type="match status" value="2"/>
</dbReference>
<dbReference type="GO" id="GO:0005829">
    <property type="term" value="C:cytosol"/>
    <property type="evidence" value="ECO:0007669"/>
    <property type="project" value="TreeGrafter"/>
</dbReference>
<accession>A0A6I6GJ91</accession>
<evidence type="ECO:0000259" key="1">
    <source>
        <dbReference type="Pfam" id="PF00814"/>
    </source>
</evidence>
<dbReference type="NCBIfam" id="TIGR03725">
    <property type="entry name" value="T6A_YeaZ"/>
    <property type="match status" value="1"/>
</dbReference>
<dbReference type="InterPro" id="IPR022496">
    <property type="entry name" value="T6A_TsaB"/>
</dbReference>
<dbReference type="PANTHER" id="PTHR11735:SF11">
    <property type="entry name" value="TRNA THREONYLCARBAMOYLADENOSINE BIOSYNTHESIS PROTEIN TSAB"/>
    <property type="match status" value="1"/>
</dbReference>
<dbReference type="KEGG" id="fls:GLV81_10565"/>
<protein>
    <submittedName>
        <fullName evidence="2">tRNA (Adenosine(37)-N6)-threonylcarbamoyltransferase complex dimerization subunit type 1 TsaB</fullName>
    </submittedName>
</protein>
<dbReference type="PANTHER" id="PTHR11735">
    <property type="entry name" value="TRNA N6-ADENOSINE THREONYLCARBAMOYLTRANSFERASE"/>
    <property type="match status" value="1"/>
</dbReference>
<dbReference type="GO" id="GO:0016740">
    <property type="term" value="F:transferase activity"/>
    <property type="evidence" value="ECO:0007669"/>
    <property type="project" value="UniProtKB-KW"/>
</dbReference>
<organism evidence="2 3">
    <name type="scientific">Phnomibacter ginsenosidimutans</name>
    <dbReference type="NCBI Taxonomy" id="2676868"/>
    <lineage>
        <taxon>Bacteria</taxon>
        <taxon>Pseudomonadati</taxon>
        <taxon>Bacteroidota</taxon>
        <taxon>Chitinophagia</taxon>
        <taxon>Chitinophagales</taxon>
        <taxon>Chitinophagaceae</taxon>
        <taxon>Phnomibacter</taxon>
    </lineage>
</organism>
<name>A0A6I6GJ91_9BACT</name>